<protein>
    <recommendedName>
        <fullName evidence="5">Large ribosomal subunit protein bL25</fullName>
    </recommendedName>
    <alternativeName>
        <fullName evidence="5">General stress protein CTC</fullName>
    </alternativeName>
</protein>
<dbReference type="Pfam" id="PF14693">
    <property type="entry name" value="Ribosomal_TL5_C"/>
    <property type="match status" value="1"/>
</dbReference>
<comment type="similarity">
    <text evidence="5">Belongs to the bacterial ribosomal protein bL25 family. CTC subfamily.</text>
</comment>
<dbReference type="GO" id="GO:0003735">
    <property type="term" value="F:structural constituent of ribosome"/>
    <property type="evidence" value="ECO:0007669"/>
    <property type="project" value="InterPro"/>
</dbReference>
<comment type="subunit">
    <text evidence="5">Part of the 50S ribosomal subunit; part of the 5S rRNA/L5/L18/L25 subcomplex. Contacts the 5S rRNA. Binds to the 5S rRNA independently of L5 and L18.</text>
</comment>
<reference evidence="9 10" key="1">
    <citation type="submission" date="2014-12" db="EMBL/GenBank/DDBJ databases">
        <title>Draft genome sequences of 29 type strains of Enterococci.</title>
        <authorList>
            <person name="Zhong Z."/>
            <person name="Sun Z."/>
            <person name="Liu W."/>
            <person name="Zhang W."/>
            <person name="Zhang H."/>
        </authorList>
    </citation>
    <scope>NUCLEOTIDE SEQUENCE [LARGE SCALE GENOMIC DNA]</scope>
    <source>
        <strain evidence="9 10">DSM 17029</strain>
    </source>
</reference>
<evidence type="ECO:0000256" key="1">
    <source>
        <dbReference type="ARBA" id="ARBA00022730"/>
    </source>
</evidence>
<accession>A0A1L8RG87</accession>
<dbReference type="InterPro" id="IPR029751">
    <property type="entry name" value="Ribosomal_L25_dom"/>
</dbReference>
<evidence type="ECO:0000259" key="7">
    <source>
        <dbReference type="Pfam" id="PF01386"/>
    </source>
</evidence>
<dbReference type="NCBIfam" id="NF004133">
    <property type="entry name" value="PRK05618.2-4"/>
    <property type="match status" value="1"/>
</dbReference>
<gene>
    <name evidence="5" type="primary">rplY</name>
    <name evidence="5" type="synonym">ctc</name>
    <name evidence="9" type="ORF">RU97_GL001419</name>
</gene>
<dbReference type="STRING" id="214095.RU97_GL001419"/>
<evidence type="ECO:0000256" key="4">
    <source>
        <dbReference type="ARBA" id="ARBA00023274"/>
    </source>
</evidence>
<organism evidence="9 10">
    <name type="scientific">Enterococcus canis</name>
    <dbReference type="NCBI Taxonomy" id="214095"/>
    <lineage>
        <taxon>Bacteria</taxon>
        <taxon>Bacillati</taxon>
        <taxon>Bacillota</taxon>
        <taxon>Bacilli</taxon>
        <taxon>Lactobacillales</taxon>
        <taxon>Enterococcaceae</taxon>
        <taxon>Enterococcus</taxon>
    </lineage>
</organism>
<keyword evidence="1 5" id="KW-0699">rRNA-binding</keyword>
<comment type="caution">
    <text evidence="9">The sequence shown here is derived from an EMBL/GenBank/DDBJ whole genome shotgun (WGS) entry which is preliminary data.</text>
</comment>
<dbReference type="Gene3D" id="2.170.120.20">
    <property type="entry name" value="Ribosomal protein L25, beta domain"/>
    <property type="match status" value="1"/>
</dbReference>
<feature type="region of interest" description="Disordered" evidence="6">
    <location>
        <begin position="167"/>
        <end position="188"/>
    </location>
</feature>
<dbReference type="AlphaFoldDB" id="A0A1L8RG87"/>
<keyword evidence="4 5" id="KW-0687">Ribonucleoprotein</keyword>
<dbReference type="InterPro" id="IPR001021">
    <property type="entry name" value="Ribosomal_bL25_long"/>
</dbReference>
<evidence type="ECO:0000313" key="10">
    <source>
        <dbReference type="Proteomes" id="UP000181884"/>
    </source>
</evidence>
<dbReference type="GO" id="GO:0008097">
    <property type="term" value="F:5S rRNA binding"/>
    <property type="evidence" value="ECO:0007669"/>
    <property type="project" value="InterPro"/>
</dbReference>
<evidence type="ECO:0000256" key="3">
    <source>
        <dbReference type="ARBA" id="ARBA00022980"/>
    </source>
</evidence>
<evidence type="ECO:0000313" key="9">
    <source>
        <dbReference type="EMBL" id="OJG18801.1"/>
    </source>
</evidence>
<dbReference type="InterPro" id="IPR020930">
    <property type="entry name" value="Ribosomal_uL5_bac-type"/>
</dbReference>
<dbReference type="HAMAP" id="MF_01334">
    <property type="entry name" value="Ribosomal_bL25_CTC"/>
    <property type="match status" value="1"/>
</dbReference>
<sequence length="188" mass="20412">MRNELRHAGKVPAVVYGYQIESTPITVDEKELSKALRENGANVVLQLDVDGKKVNTLVHKIQTDTFTRAFKHVEFLSVNMKEETEVETEVALIGEVVGVKEGGVLAQNLYQVIVAATPDKLPERVEVDVTDLKIGDAITVADLPKNADYTIVTDGEEQIAAVVEAQVEPEADGETAEASEPEVIGSEE</sequence>
<dbReference type="SUPFAM" id="SSF50715">
    <property type="entry name" value="Ribosomal protein L25-like"/>
    <property type="match status" value="1"/>
</dbReference>
<evidence type="ECO:0000256" key="6">
    <source>
        <dbReference type="SAM" id="MobiDB-lite"/>
    </source>
</evidence>
<dbReference type="PANTHER" id="PTHR33284">
    <property type="entry name" value="RIBOSOMAL PROTEIN L25/GLN-TRNA SYNTHETASE, ANTI-CODON-BINDING DOMAIN-CONTAINING PROTEIN"/>
    <property type="match status" value="1"/>
</dbReference>
<dbReference type="EMBL" id="JXKH01000003">
    <property type="protein sequence ID" value="OJG18801.1"/>
    <property type="molecule type" value="Genomic_DNA"/>
</dbReference>
<keyword evidence="2 5" id="KW-0694">RNA-binding</keyword>
<dbReference type="Proteomes" id="UP000181884">
    <property type="component" value="Unassembled WGS sequence"/>
</dbReference>
<dbReference type="CDD" id="cd00495">
    <property type="entry name" value="Ribosomal_L25_TL5_CTC"/>
    <property type="match status" value="1"/>
</dbReference>
<dbReference type="Pfam" id="PF01386">
    <property type="entry name" value="Ribosomal_L25p"/>
    <property type="match status" value="1"/>
</dbReference>
<dbReference type="Gene3D" id="2.40.240.10">
    <property type="entry name" value="Ribosomal Protein L25, Chain P"/>
    <property type="match status" value="1"/>
</dbReference>
<feature type="domain" description="Large ribosomal subunit protein bL25 beta" evidence="8">
    <location>
        <begin position="84"/>
        <end position="165"/>
    </location>
</feature>
<dbReference type="InterPro" id="IPR037121">
    <property type="entry name" value="Ribosomal_bL25_C"/>
</dbReference>
<comment type="function">
    <text evidence="5">This is one of the proteins that binds to the 5S RNA in the ribosome where it forms part of the central protuberance.</text>
</comment>
<evidence type="ECO:0000259" key="8">
    <source>
        <dbReference type="Pfam" id="PF14693"/>
    </source>
</evidence>
<dbReference type="InterPro" id="IPR011035">
    <property type="entry name" value="Ribosomal_bL25/Gln-tRNA_synth"/>
</dbReference>
<evidence type="ECO:0000256" key="5">
    <source>
        <dbReference type="HAMAP-Rule" id="MF_01334"/>
    </source>
</evidence>
<dbReference type="NCBIfam" id="TIGR00731">
    <property type="entry name" value="bL25_bact_ctc"/>
    <property type="match status" value="1"/>
</dbReference>
<dbReference type="InterPro" id="IPR020057">
    <property type="entry name" value="Ribosomal_bL25_b-dom"/>
</dbReference>
<feature type="domain" description="Large ribosomal subunit protein bL25 L25" evidence="7">
    <location>
        <begin position="3"/>
        <end position="75"/>
    </location>
</feature>
<dbReference type="InterPro" id="IPR020056">
    <property type="entry name" value="Rbsml_bL25/Gln-tRNA_synth_N"/>
</dbReference>
<dbReference type="GO" id="GO:0022625">
    <property type="term" value="C:cytosolic large ribosomal subunit"/>
    <property type="evidence" value="ECO:0007669"/>
    <property type="project" value="TreeGrafter"/>
</dbReference>
<name>A0A1L8RG87_9ENTE</name>
<keyword evidence="10" id="KW-1185">Reference proteome</keyword>
<dbReference type="GO" id="GO:0006412">
    <property type="term" value="P:translation"/>
    <property type="evidence" value="ECO:0007669"/>
    <property type="project" value="UniProtKB-UniRule"/>
</dbReference>
<keyword evidence="3 5" id="KW-0689">Ribosomal protein</keyword>
<evidence type="ECO:0000256" key="2">
    <source>
        <dbReference type="ARBA" id="ARBA00022884"/>
    </source>
</evidence>
<dbReference type="PANTHER" id="PTHR33284:SF1">
    <property type="entry name" value="RIBOSOMAL PROTEIN L25_GLN-TRNA SYNTHETASE, ANTI-CODON-BINDING DOMAIN-CONTAINING PROTEIN"/>
    <property type="match status" value="1"/>
</dbReference>
<proteinExistence type="inferred from homology"/>